<dbReference type="InterPro" id="IPR011008">
    <property type="entry name" value="Dimeric_a/b-barrel"/>
</dbReference>
<dbReference type="AlphaFoldDB" id="C1MQV7"/>
<dbReference type="Pfam" id="PF03795">
    <property type="entry name" value="YCII"/>
    <property type="match status" value="1"/>
</dbReference>
<organism evidence="3">
    <name type="scientific">Micromonas pusilla (strain CCMP1545)</name>
    <name type="common">Picoplanktonic green alga</name>
    <dbReference type="NCBI Taxonomy" id="564608"/>
    <lineage>
        <taxon>Eukaryota</taxon>
        <taxon>Viridiplantae</taxon>
        <taxon>Chlorophyta</taxon>
        <taxon>Mamiellophyceae</taxon>
        <taxon>Mamiellales</taxon>
        <taxon>Mamiellaceae</taxon>
        <taxon>Micromonas</taxon>
    </lineage>
</organism>
<dbReference type="InterPro" id="IPR005545">
    <property type="entry name" value="YCII"/>
</dbReference>
<dbReference type="Gene3D" id="3.30.70.1060">
    <property type="entry name" value="Dimeric alpha+beta barrel"/>
    <property type="match status" value="1"/>
</dbReference>
<dbReference type="OMA" id="SIREWMV"/>
<dbReference type="InterPro" id="IPR051807">
    <property type="entry name" value="Sec-metab_biosynth-assoc"/>
</dbReference>
<evidence type="ECO:0000313" key="3">
    <source>
        <dbReference type="Proteomes" id="UP000001876"/>
    </source>
</evidence>
<dbReference type="EMBL" id="GG663738">
    <property type="protein sequence ID" value="EEH57773.1"/>
    <property type="molecule type" value="Genomic_DNA"/>
</dbReference>
<name>C1MQV7_MICPC</name>
<feature type="domain" description="YCII-related" evidence="1">
    <location>
        <begin position="15"/>
        <end position="95"/>
    </location>
</feature>
<evidence type="ECO:0000313" key="2">
    <source>
        <dbReference type="EMBL" id="EEH57773.1"/>
    </source>
</evidence>
<reference evidence="2 3" key="1">
    <citation type="journal article" date="2009" name="Science">
        <title>Green evolution and dynamic adaptations revealed by genomes of the marine picoeukaryotes Micromonas.</title>
        <authorList>
            <person name="Worden A.Z."/>
            <person name="Lee J.H."/>
            <person name="Mock T."/>
            <person name="Rouze P."/>
            <person name="Simmons M.P."/>
            <person name="Aerts A.L."/>
            <person name="Allen A.E."/>
            <person name="Cuvelier M.L."/>
            <person name="Derelle E."/>
            <person name="Everett M.V."/>
            <person name="Foulon E."/>
            <person name="Grimwood J."/>
            <person name="Gundlach H."/>
            <person name="Henrissat B."/>
            <person name="Napoli C."/>
            <person name="McDonald S.M."/>
            <person name="Parker M.S."/>
            <person name="Rombauts S."/>
            <person name="Salamov A."/>
            <person name="Von Dassow P."/>
            <person name="Badger J.H."/>
            <person name="Coutinho P.M."/>
            <person name="Demir E."/>
            <person name="Dubchak I."/>
            <person name="Gentemann C."/>
            <person name="Eikrem W."/>
            <person name="Gready J.E."/>
            <person name="John U."/>
            <person name="Lanier W."/>
            <person name="Lindquist E.A."/>
            <person name="Lucas S."/>
            <person name="Mayer K.F."/>
            <person name="Moreau H."/>
            <person name="Not F."/>
            <person name="Otillar R."/>
            <person name="Panaud O."/>
            <person name="Pangilinan J."/>
            <person name="Paulsen I."/>
            <person name="Piegu B."/>
            <person name="Poliakov A."/>
            <person name="Robbens S."/>
            <person name="Schmutz J."/>
            <person name="Toulza E."/>
            <person name="Wyss T."/>
            <person name="Zelensky A."/>
            <person name="Zhou K."/>
            <person name="Armbrust E.V."/>
            <person name="Bhattacharya D."/>
            <person name="Goodenough U.W."/>
            <person name="Van de Peer Y."/>
            <person name="Grigoriev I.V."/>
        </authorList>
    </citation>
    <scope>NUCLEOTIDE SEQUENCE [LARGE SCALE GENOMIC DNA]</scope>
    <source>
        <strain evidence="2 3">CCMP1545</strain>
    </source>
</reference>
<dbReference type="KEGG" id="mpp:MICPUCDRAFT_57428"/>
<sequence>MASAAPASPPTYLLLTLDYVEDILEKRDPYRAEHIAGAKAQEAAGKCVLAGALQNPTDKGVFVFKDCDEAYVKAFVEGDAYYKAGLVPGYTIRPWMIVVGA</sequence>
<keyword evidence="3" id="KW-1185">Reference proteome</keyword>
<gene>
    <name evidence="2" type="ORF">MICPUCDRAFT_57428</name>
</gene>
<dbReference type="OrthoDB" id="5519740at2759"/>
<dbReference type="PANTHER" id="PTHR33606:SF3">
    <property type="entry name" value="PROTEIN YCII"/>
    <property type="match status" value="1"/>
</dbReference>
<dbReference type="eggNOG" id="ENOG502S6ZJ">
    <property type="taxonomic scope" value="Eukaryota"/>
</dbReference>
<evidence type="ECO:0000259" key="1">
    <source>
        <dbReference type="Pfam" id="PF03795"/>
    </source>
</evidence>
<proteinExistence type="predicted"/>
<dbReference type="GeneID" id="9683635"/>
<accession>C1MQV7</accession>
<protein>
    <submittedName>
        <fullName evidence="2">Predicted protein</fullName>
    </submittedName>
</protein>
<dbReference type="PANTHER" id="PTHR33606">
    <property type="entry name" value="PROTEIN YCII"/>
    <property type="match status" value="1"/>
</dbReference>
<dbReference type="Proteomes" id="UP000001876">
    <property type="component" value="Unassembled WGS sequence"/>
</dbReference>
<dbReference type="RefSeq" id="XP_003057822.1">
    <property type="nucleotide sequence ID" value="XM_003057776.1"/>
</dbReference>
<dbReference type="SUPFAM" id="SSF54909">
    <property type="entry name" value="Dimeric alpha+beta barrel"/>
    <property type="match status" value="1"/>
</dbReference>